<dbReference type="InterPro" id="IPR020835">
    <property type="entry name" value="Catalase_sf"/>
</dbReference>
<dbReference type="AlphaFoldDB" id="G9A3C7"/>
<dbReference type="EMBL" id="HE616890">
    <property type="protein sequence ID" value="CCE97875.1"/>
    <property type="molecule type" value="Genomic_DNA"/>
</dbReference>
<dbReference type="GO" id="GO:0020037">
    <property type="term" value="F:heme binding"/>
    <property type="evidence" value="ECO:0007669"/>
    <property type="project" value="InterPro"/>
</dbReference>
<sequence length="133" mass="14693">MQSLARNAPQGQPPVEFIEHISKTHPEDLLVLQAFNKHLQTTPLTAAYWGQVPYALGPSASTACRYRAVPQSGIETGAAGDRHDYLRERMASRLSPGSAPVIFDFQVQVRHDYGELKPLIFAFAKADPQLFSS</sequence>
<gene>
    <name evidence="1" type="ordered locus">SFHH103_03383</name>
</gene>
<dbReference type="PATRIC" id="fig|380.5.peg.3582"/>
<name>G9A3C7_SINF1</name>
<reference evidence="1 2" key="1">
    <citation type="journal article" date="2012" name="J. Bacteriol.">
        <title>Genome sequence of the soybean symbiont Sinorhizobium fredii HH103.</title>
        <authorList>
            <person name="Weidner S."/>
            <person name="Becker A."/>
            <person name="Bonilla I."/>
            <person name="Jaenicke S."/>
            <person name="Lloret J."/>
            <person name="Margaret I."/>
            <person name="Puhler A."/>
            <person name="Ruiz-Sainz J.E."/>
            <person name="Schneiker-Bekel S."/>
            <person name="Szczepanowski R."/>
            <person name="Vinardell J.M."/>
            <person name="Zehner S."/>
            <person name="Gottfert M."/>
        </authorList>
    </citation>
    <scope>NUCLEOTIDE SEQUENCE [LARGE SCALE GENOMIC DNA]</scope>
    <source>
        <strain evidence="1 2">HH103</strain>
    </source>
</reference>
<evidence type="ECO:0000313" key="2">
    <source>
        <dbReference type="Proteomes" id="UP000007735"/>
    </source>
</evidence>
<accession>G9A3C7</accession>
<dbReference type="SUPFAM" id="SSF56634">
    <property type="entry name" value="Heme-dependent catalase-like"/>
    <property type="match status" value="1"/>
</dbReference>
<evidence type="ECO:0000313" key="1">
    <source>
        <dbReference type="EMBL" id="CCE97875.1"/>
    </source>
</evidence>
<proteinExistence type="predicted"/>
<dbReference type="KEGG" id="sfh:SFHH103_03383"/>
<protein>
    <submittedName>
        <fullName evidence="1">Uncharacterized protein</fullName>
    </submittedName>
</protein>
<dbReference type="RefSeq" id="WP_014330261.1">
    <property type="nucleotide sequence ID" value="NC_016812.1"/>
</dbReference>
<dbReference type="STRING" id="1117943.SFHH103_03383"/>
<dbReference type="Gene3D" id="2.40.180.10">
    <property type="entry name" value="Catalase core domain"/>
    <property type="match status" value="1"/>
</dbReference>
<dbReference type="HOGENOM" id="CLU_1905030_0_0_5"/>
<dbReference type="Proteomes" id="UP000007735">
    <property type="component" value="Chromosome"/>
</dbReference>
<organism evidence="1 2">
    <name type="scientific">Sinorhizobium fredii (strain HH103)</name>
    <dbReference type="NCBI Taxonomy" id="1117943"/>
    <lineage>
        <taxon>Bacteria</taxon>
        <taxon>Pseudomonadati</taxon>
        <taxon>Pseudomonadota</taxon>
        <taxon>Alphaproteobacteria</taxon>
        <taxon>Hyphomicrobiales</taxon>
        <taxon>Rhizobiaceae</taxon>
        <taxon>Sinorhizobium/Ensifer group</taxon>
        <taxon>Sinorhizobium</taxon>
    </lineage>
</organism>